<sequence length="811" mass="90952">MTIKLDDYHAQLDALDPRVRGTLEASFAEAARVMSPQGLHNWLEGAKGLSQLGRGNELVITYIQSMPAVVKQVGEDVLKDCIVGAMKLASMVSGEVIQLMFDTLPTAAHRLGDAELLRGYLGLIHQLSAKVPRGLRPMLSHLDELFGKLTLGGLRRWALWGAQAHLRDFPAQIAYFDLKSADSQAMLQKERRGTLFIDNQRKLNFYLRAFWGRDFFMRPTSGDYETREGYRPFIESRVIHLPDAFDDFAAQGSANAAGGPSRLPASQDTRTSLCVAESAGAAAGTTGKDLYRATAAHAAAHLVYTKKPLSMEQLNPAQMFVIGLFEDARVEALAIREFPGMKQMWSAFHAKVREVSCSTVPVVSLLERLAYALLDEGYHDDDGLIQEMSAMFRSEFAKRPGDNQSSWDLGVTLYNKLGERGGIPSLRVLESMAIPYRDDNRYCWASDEIAWHEAEYLPAPKQVRKYVTAMEMVNELDCELAGDDAQEIWVLDTPFYLDQEGVTINELEGKEPVSEPYHYQEWDYGVQLHRPNWVTVLEKRQQQGDPADIDRILAENKPVAARLRHIIDAMQPEGVQRFRRQEDGEEIDLNAAIRAMIDIRMGQTPDPRINIRIVRKVRDLAVLVLLDLSESTNEKLGGSEKPVIQLAREATALLSWAIDRVGDPFAIHGFASDSRHDVEYFRFKDFKDSYSDGVKAKLAGMQGGLSTRMGGALRHAASFLLKQPEQKKLILLVTDGEPADIDVRDPQYLRHDTKKAVEELATRGVRTFCLTLDPKADEYVARIFGAKGYMVVDHVNRLPERLPMLYAGLTR</sequence>
<dbReference type="SMART" id="SM00327">
    <property type="entry name" value="VWA"/>
    <property type="match status" value="1"/>
</dbReference>
<evidence type="ECO:0000259" key="1">
    <source>
        <dbReference type="PROSITE" id="PS50234"/>
    </source>
</evidence>
<dbReference type="Gene3D" id="3.40.50.410">
    <property type="entry name" value="von Willebrand factor, type A domain"/>
    <property type="match status" value="1"/>
</dbReference>
<dbReference type="InterPro" id="IPR002035">
    <property type="entry name" value="VWF_A"/>
</dbReference>
<dbReference type="STRING" id="1817758.A2150_05285"/>
<dbReference type="PANTHER" id="PTHR41248:SF1">
    <property type="entry name" value="NORD PROTEIN"/>
    <property type="match status" value="1"/>
</dbReference>
<dbReference type="AlphaFoldDB" id="A0A1F6THC3"/>
<dbReference type="PROSITE" id="PS50234">
    <property type="entry name" value="VWFA"/>
    <property type="match status" value="1"/>
</dbReference>
<dbReference type="CDD" id="cd01454">
    <property type="entry name" value="vWA_norD_type"/>
    <property type="match status" value="1"/>
</dbReference>
<dbReference type="InterPro" id="IPR036465">
    <property type="entry name" value="vWFA_dom_sf"/>
</dbReference>
<comment type="caution">
    <text evidence="2">The sequence shown here is derived from an EMBL/GenBank/DDBJ whole genome shotgun (WGS) entry which is preliminary data.</text>
</comment>
<gene>
    <name evidence="2" type="ORF">A2150_05285</name>
</gene>
<evidence type="ECO:0000313" key="3">
    <source>
        <dbReference type="Proteomes" id="UP000177925"/>
    </source>
</evidence>
<dbReference type="Pfam" id="PF00092">
    <property type="entry name" value="VWA"/>
    <property type="match status" value="1"/>
</dbReference>
<organism evidence="2 3">
    <name type="scientific">Candidatus Muproteobacteria bacterium RBG_16_64_11</name>
    <dbReference type="NCBI Taxonomy" id="1817758"/>
    <lineage>
        <taxon>Bacteria</taxon>
        <taxon>Pseudomonadati</taxon>
        <taxon>Pseudomonadota</taxon>
        <taxon>Candidatus Muproteobacteria</taxon>
    </lineage>
</organism>
<protein>
    <submittedName>
        <fullName evidence="2">VWA domain-containing protein</fullName>
    </submittedName>
</protein>
<reference evidence="2 3" key="1">
    <citation type="journal article" date="2016" name="Nat. Commun.">
        <title>Thousands of microbial genomes shed light on interconnected biogeochemical processes in an aquifer system.</title>
        <authorList>
            <person name="Anantharaman K."/>
            <person name="Brown C.T."/>
            <person name="Hug L.A."/>
            <person name="Sharon I."/>
            <person name="Castelle C.J."/>
            <person name="Probst A.J."/>
            <person name="Thomas B.C."/>
            <person name="Singh A."/>
            <person name="Wilkins M.J."/>
            <person name="Karaoz U."/>
            <person name="Brodie E.L."/>
            <person name="Williams K.H."/>
            <person name="Hubbard S.S."/>
            <person name="Banfield J.F."/>
        </authorList>
    </citation>
    <scope>NUCLEOTIDE SEQUENCE [LARGE SCALE GENOMIC DNA]</scope>
</reference>
<dbReference type="SUPFAM" id="SSF53300">
    <property type="entry name" value="vWA-like"/>
    <property type="match status" value="1"/>
</dbReference>
<accession>A0A1F6THC3</accession>
<name>A0A1F6THC3_9PROT</name>
<evidence type="ECO:0000313" key="2">
    <source>
        <dbReference type="EMBL" id="OGI44537.1"/>
    </source>
</evidence>
<dbReference type="InterPro" id="IPR051928">
    <property type="entry name" value="NorD/CobT"/>
</dbReference>
<dbReference type="PANTHER" id="PTHR41248">
    <property type="entry name" value="NORD PROTEIN"/>
    <property type="match status" value="1"/>
</dbReference>
<dbReference type="Proteomes" id="UP000177925">
    <property type="component" value="Unassembled WGS sequence"/>
</dbReference>
<proteinExistence type="predicted"/>
<dbReference type="EMBL" id="MFSS01000021">
    <property type="protein sequence ID" value="OGI44537.1"/>
    <property type="molecule type" value="Genomic_DNA"/>
</dbReference>
<feature type="domain" description="VWFA" evidence="1">
    <location>
        <begin position="621"/>
        <end position="809"/>
    </location>
</feature>